<sequence>MIESLRRWGGVFANMPVLAVIPRMGIPLASKTIHAFDRLQVDYLYFQNRDRYVWDKFLNKPYAVLAAENYFQSECIVWVDSDLLFVGEPEQLILSDEEDFVACASDKNIGTNGIDDTNAPYWQNACQVVGLEIGSLPWVITEREQERIRLYWNGGIFAYRRSTNFAQTYLDTCLCVYDSQVISCESGMYFHEQVSLGLAMLRGQLRWRSLNETHNYSFGSKTFEKWYCEEKLRTAKVLHYHDAMWDWFWDTFIDCLNKTHPDVADWAKTLGVMKNEAPIQWRAIKKLLDLVYKQQQSLYLKSCRIV</sequence>
<name>A0A2A2TP84_9CYAN</name>
<evidence type="ECO:0000313" key="1">
    <source>
        <dbReference type="EMBL" id="PAX60299.1"/>
    </source>
</evidence>
<dbReference type="Gene3D" id="3.90.550.10">
    <property type="entry name" value="Spore Coat Polysaccharide Biosynthesis Protein SpsA, Chain A"/>
    <property type="match status" value="1"/>
</dbReference>
<dbReference type="AlphaFoldDB" id="A0A2A2TP84"/>
<reference evidence="1 2" key="1">
    <citation type="submission" date="2017-08" db="EMBL/GenBank/DDBJ databases">
        <title>Draft genome sequence of filamentous cyanobacterium Calothrix elsteri CCALA 953.</title>
        <authorList>
            <person name="Gagunashvili A.N."/>
            <person name="Elster J."/>
            <person name="Andresson O.S."/>
        </authorList>
    </citation>
    <scope>NUCLEOTIDE SEQUENCE [LARGE SCALE GENOMIC DNA]</scope>
    <source>
        <strain evidence="1 2">CCALA 953</strain>
    </source>
</reference>
<dbReference type="EMBL" id="NTFS01000015">
    <property type="protein sequence ID" value="PAX60299.1"/>
    <property type="molecule type" value="Genomic_DNA"/>
</dbReference>
<dbReference type="Proteomes" id="UP000218238">
    <property type="component" value="Unassembled WGS sequence"/>
</dbReference>
<accession>A0A2A2TP84</accession>
<keyword evidence="2" id="KW-1185">Reference proteome</keyword>
<gene>
    <name evidence="1" type="ORF">CK510_02580</name>
</gene>
<evidence type="ECO:0000313" key="2">
    <source>
        <dbReference type="Proteomes" id="UP000218238"/>
    </source>
</evidence>
<protein>
    <submittedName>
        <fullName evidence="1">Uncharacterized protein</fullName>
    </submittedName>
</protein>
<dbReference type="SUPFAM" id="SSF53448">
    <property type="entry name" value="Nucleotide-diphospho-sugar transferases"/>
    <property type="match status" value="1"/>
</dbReference>
<comment type="caution">
    <text evidence="1">The sequence shown here is derived from an EMBL/GenBank/DDBJ whole genome shotgun (WGS) entry which is preliminary data.</text>
</comment>
<organism evidence="1 2">
    <name type="scientific">Brunnivagina elsteri CCALA 953</name>
    <dbReference type="NCBI Taxonomy" id="987040"/>
    <lineage>
        <taxon>Bacteria</taxon>
        <taxon>Bacillati</taxon>
        <taxon>Cyanobacteriota</taxon>
        <taxon>Cyanophyceae</taxon>
        <taxon>Nostocales</taxon>
        <taxon>Calotrichaceae</taxon>
        <taxon>Brunnivagina</taxon>
    </lineage>
</organism>
<dbReference type="OrthoDB" id="509436at2"/>
<proteinExistence type="predicted"/>
<dbReference type="InterPro" id="IPR029044">
    <property type="entry name" value="Nucleotide-diphossugar_trans"/>
</dbReference>